<dbReference type="AlphaFoldDB" id="A0A6A4ZSD9"/>
<feature type="non-terminal residue" evidence="2">
    <location>
        <position position="1"/>
    </location>
</feature>
<gene>
    <name evidence="2" type="ORF">AaE_011903</name>
</gene>
<evidence type="ECO:0008006" key="4">
    <source>
        <dbReference type="Google" id="ProtNLM"/>
    </source>
</evidence>
<dbReference type="PANTHER" id="PTHR11439:SF483">
    <property type="entry name" value="PEPTIDE SYNTHASE GLIP-LIKE, PUTATIVE (AFU_ORTHOLOGUE AFUA_3G12920)-RELATED"/>
    <property type="match status" value="1"/>
</dbReference>
<proteinExistence type="predicted"/>
<dbReference type="CDD" id="cd09272">
    <property type="entry name" value="RNase_HI_RT_Ty1"/>
    <property type="match status" value="1"/>
</dbReference>
<protein>
    <recommendedName>
        <fullName evidence="4">Reverse transcriptase Ty1/copia-type domain-containing protein</fullName>
    </recommendedName>
</protein>
<accession>A0A6A4ZSD9</accession>
<dbReference type="Proteomes" id="UP000469452">
    <property type="component" value="Unassembled WGS sequence"/>
</dbReference>
<dbReference type="PANTHER" id="PTHR11439">
    <property type="entry name" value="GAG-POL-RELATED RETROTRANSPOSON"/>
    <property type="match status" value="1"/>
</dbReference>
<comment type="caution">
    <text evidence="2">The sequence shown here is derived from an EMBL/GenBank/DDBJ whole genome shotgun (WGS) entry which is preliminary data.</text>
</comment>
<organism evidence="2 3">
    <name type="scientific">Aphanomyces astaci</name>
    <name type="common">Crayfish plague agent</name>
    <dbReference type="NCBI Taxonomy" id="112090"/>
    <lineage>
        <taxon>Eukaryota</taxon>
        <taxon>Sar</taxon>
        <taxon>Stramenopiles</taxon>
        <taxon>Oomycota</taxon>
        <taxon>Saprolegniomycetes</taxon>
        <taxon>Saprolegniales</taxon>
        <taxon>Verrucalvaceae</taxon>
        <taxon>Aphanomyces</taxon>
    </lineage>
</organism>
<name>A0A6A4ZSD9_APHAT</name>
<dbReference type="EMBL" id="VJMI01017659">
    <property type="protein sequence ID" value="KAF0712966.1"/>
    <property type="molecule type" value="Genomic_DNA"/>
</dbReference>
<evidence type="ECO:0000256" key="1">
    <source>
        <dbReference type="SAM" id="MobiDB-lite"/>
    </source>
</evidence>
<evidence type="ECO:0000313" key="3">
    <source>
        <dbReference type="Proteomes" id="UP000469452"/>
    </source>
</evidence>
<reference evidence="2 3" key="1">
    <citation type="submission" date="2019-06" db="EMBL/GenBank/DDBJ databases">
        <title>Genomics analysis of Aphanomyces spp. identifies a new class of oomycete effector associated with host adaptation.</title>
        <authorList>
            <person name="Gaulin E."/>
        </authorList>
    </citation>
    <scope>NUCLEOTIDE SEQUENCE [LARGE SCALE GENOMIC DNA]</scope>
    <source>
        <strain evidence="2 3">E</strain>
    </source>
</reference>
<dbReference type="VEuPathDB" id="FungiDB:H257_05587"/>
<evidence type="ECO:0000313" key="2">
    <source>
        <dbReference type="EMBL" id="KAF0712966.1"/>
    </source>
</evidence>
<feature type="region of interest" description="Disordered" evidence="1">
    <location>
        <begin position="180"/>
        <end position="203"/>
    </location>
</feature>
<sequence>PPLIRGTIDYGLVLGGAYDHSAPLHAYADSDYANCVDTRRCVAGFVTFYRNSAISWIAKRLLSIVLSTTEAELMILCTLTQECLYIKQAVGKMGHPITTSIPLQEDNQSTIQIVNNSGHHGRTKHINVRYHFINDLVEQQTFSLVYTDTRHQLADIFTKPLDVTTFCALRSQLRVRQLPPDSALRREPGSANSGLSANDCADM</sequence>